<organism evidence="1 2">
    <name type="scientific">Acidobacterium capsulatum (strain ATCC 51196 / DSM 11244 / BCRC 80197 / JCM 7670 / NBRC 15755 / NCIMB 13165 / 161)</name>
    <dbReference type="NCBI Taxonomy" id="240015"/>
    <lineage>
        <taxon>Bacteria</taxon>
        <taxon>Pseudomonadati</taxon>
        <taxon>Acidobacteriota</taxon>
        <taxon>Terriglobia</taxon>
        <taxon>Terriglobales</taxon>
        <taxon>Acidobacteriaceae</taxon>
        <taxon>Acidobacterium</taxon>
    </lineage>
</organism>
<evidence type="ECO:0000313" key="1">
    <source>
        <dbReference type="EMBL" id="ACO33709.1"/>
    </source>
</evidence>
<dbReference type="PANTHER" id="PTHR35340:SF5">
    <property type="entry name" value="ASST-DOMAIN-CONTAINING PROTEIN"/>
    <property type="match status" value="1"/>
</dbReference>
<protein>
    <submittedName>
        <fullName evidence="1">Putative lipoprotein</fullName>
    </submittedName>
</protein>
<keyword evidence="1" id="KW-0449">Lipoprotein</keyword>
<dbReference type="HOGENOM" id="CLU_028251_0_0_0"/>
<gene>
    <name evidence="1" type="ordered locus">ACP_1671</name>
</gene>
<name>C1F7B5_ACIC5</name>
<dbReference type="OrthoDB" id="264813at2"/>
<dbReference type="EMBL" id="CP001472">
    <property type="protein sequence ID" value="ACO33709.1"/>
    <property type="molecule type" value="Genomic_DNA"/>
</dbReference>
<dbReference type="KEGG" id="aca:ACP_1671"/>
<dbReference type="InterPro" id="IPR053143">
    <property type="entry name" value="Arylsulfate_ST"/>
</dbReference>
<dbReference type="InterPro" id="IPR010262">
    <property type="entry name" value="Arylsulfotransferase_bact"/>
</dbReference>
<accession>C1F7B5</accession>
<dbReference type="PROSITE" id="PS51257">
    <property type="entry name" value="PROKAR_LIPOPROTEIN"/>
    <property type="match status" value="1"/>
</dbReference>
<proteinExistence type="predicted"/>
<dbReference type="Proteomes" id="UP000002207">
    <property type="component" value="Chromosome"/>
</dbReference>
<dbReference type="InParanoid" id="C1F7B5"/>
<evidence type="ECO:0000313" key="2">
    <source>
        <dbReference type="Proteomes" id="UP000002207"/>
    </source>
</evidence>
<dbReference type="GO" id="GO:0004062">
    <property type="term" value="F:aryl sulfotransferase activity"/>
    <property type="evidence" value="ECO:0007669"/>
    <property type="project" value="InterPro"/>
</dbReference>
<reference evidence="1 2" key="1">
    <citation type="journal article" date="2009" name="Appl. Environ. Microbiol.">
        <title>Three genomes from the phylum Acidobacteria provide insight into the lifestyles of these microorganisms in soils.</title>
        <authorList>
            <person name="Ward N.L."/>
            <person name="Challacombe J.F."/>
            <person name="Janssen P.H."/>
            <person name="Henrissat B."/>
            <person name="Coutinho P.M."/>
            <person name="Wu M."/>
            <person name="Xie G."/>
            <person name="Haft D.H."/>
            <person name="Sait M."/>
            <person name="Badger J."/>
            <person name="Barabote R.D."/>
            <person name="Bradley B."/>
            <person name="Brettin T.S."/>
            <person name="Brinkac L.M."/>
            <person name="Bruce D."/>
            <person name="Creasy T."/>
            <person name="Daugherty S.C."/>
            <person name="Davidsen T.M."/>
            <person name="DeBoy R.T."/>
            <person name="Detter J.C."/>
            <person name="Dodson R.J."/>
            <person name="Durkin A.S."/>
            <person name="Ganapathy A."/>
            <person name="Gwinn-Giglio M."/>
            <person name="Han C.S."/>
            <person name="Khouri H."/>
            <person name="Kiss H."/>
            <person name="Kothari S.P."/>
            <person name="Madupu R."/>
            <person name="Nelson K.E."/>
            <person name="Nelson W.C."/>
            <person name="Paulsen I."/>
            <person name="Penn K."/>
            <person name="Ren Q."/>
            <person name="Rosovitz M.J."/>
            <person name="Selengut J.D."/>
            <person name="Shrivastava S."/>
            <person name="Sullivan S.A."/>
            <person name="Tapia R."/>
            <person name="Thompson L.S."/>
            <person name="Watkins K.L."/>
            <person name="Yang Q."/>
            <person name="Yu C."/>
            <person name="Zafar N."/>
            <person name="Zhou L."/>
            <person name="Kuske C.R."/>
        </authorList>
    </citation>
    <scope>NUCLEOTIDE SEQUENCE [LARGE SCALE GENOMIC DNA]</scope>
    <source>
        <strain evidence="2">ATCC 51196 / DSM 11244 / BCRC 80197 / JCM 7670 / NBRC 15755 / NCIMB 13165 / 161</strain>
    </source>
</reference>
<dbReference type="PANTHER" id="PTHR35340">
    <property type="entry name" value="PQQ ENZYME REPEAT PROTEIN-RELATED"/>
    <property type="match status" value="1"/>
</dbReference>
<dbReference type="STRING" id="240015.ACP_1671"/>
<keyword evidence="2" id="KW-1185">Reference proteome</keyword>
<dbReference type="Pfam" id="PF05935">
    <property type="entry name" value="Arylsulfotrans"/>
    <property type="match status" value="1"/>
</dbReference>
<dbReference type="eggNOG" id="COG1520">
    <property type="taxonomic scope" value="Bacteria"/>
</dbReference>
<dbReference type="AlphaFoldDB" id="C1F7B5"/>
<dbReference type="RefSeq" id="WP_015896795.1">
    <property type="nucleotide sequence ID" value="NC_012483.1"/>
</dbReference>
<sequence>MHLHRRFPVALVLALSAIPFLFSGCGVTPGPGLASNNSAPPSGPPPVAVQMGSLSIAPQYSAIGPGQQLSLQATTTGTAGALQWSVNGIAGGNAQVGTVDASGHYTAPAFIQQSENVTVTAALASAPTQDYATAVVSIIQPGIVVKTGNPQVAQYSIYLPAPGKVSVEFGPSTGYGLSTWAQPTPTGNGGQVSLQVAGMLGNSGYHMRADVILDDGATFQDTDHSFTTGNPPQTSPVQAQIMSGQYPQPGIEMWNTILPQNDAQLFATDLAGHVLWTYTYSGASIDLVQGFQPLSNGHFLILVSYLSSLKSSLGFLQNNVINAVREIDLAGNTIREITMDQLNKELAAKGYNLTLKSFHHSAIELPNGHLVVLATYPKTFPNLPGYPGSTTVTGDVLVDLDQNMQPDWVWNSFDHLDVNRHPMNFPDWTHSNDLVYSPDDHDLLLSMRHQNWIIKIDFEDGQGSGNILWRLGYQGDFQLLQNGQPDNNPADWFYAQHGISFFGSSTSGIFNLGLMDNGNDRYFSSGQQVQCGQRKPGAAFNPQCYSTMPVLRINEQARTATLLDNYNPGPQDFSFFGGNAEQLGNGDYQVDFCAPSGGAIVQELTPQNQVVWQGNTPAAGKQPAADQFHVDRLGSLYPGITWTQTSF</sequence>